<evidence type="ECO:0000256" key="1">
    <source>
        <dbReference type="ARBA" id="ARBA00022475"/>
    </source>
</evidence>
<keyword evidence="2 10" id="KW-0444">Lipid biosynthesis</keyword>
<keyword evidence="11" id="KW-0012">Acyltransferase</keyword>
<evidence type="ECO:0000256" key="6">
    <source>
        <dbReference type="ARBA" id="ARBA00023098"/>
    </source>
</evidence>
<keyword evidence="4 10" id="KW-0812">Transmembrane</keyword>
<dbReference type="EC" id="2.3.1.275" evidence="10"/>
<evidence type="ECO:0000256" key="7">
    <source>
        <dbReference type="ARBA" id="ARBA00023136"/>
    </source>
</evidence>
<organism evidence="11 12">
    <name type="scientific">Xylanibacillus composti</name>
    <dbReference type="NCBI Taxonomy" id="1572762"/>
    <lineage>
        <taxon>Bacteria</taxon>
        <taxon>Bacillati</taxon>
        <taxon>Bacillota</taxon>
        <taxon>Bacilli</taxon>
        <taxon>Bacillales</taxon>
        <taxon>Paenibacillaceae</taxon>
        <taxon>Xylanibacillus</taxon>
    </lineage>
</organism>
<keyword evidence="9 10" id="KW-1208">Phospholipid metabolism</keyword>
<accession>A0A8J4H7A5</accession>
<evidence type="ECO:0000313" key="12">
    <source>
        <dbReference type="Proteomes" id="UP000677918"/>
    </source>
</evidence>
<evidence type="ECO:0000256" key="10">
    <source>
        <dbReference type="HAMAP-Rule" id="MF_01043"/>
    </source>
</evidence>
<protein>
    <recommendedName>
        <fullName evidence="10">Glycerol-3-phosphate acyltransferase</fullName>
    </recommendedName>
    <alternativeName>
        <fullName evidence="10">Acyl-PO4 G3P acyltransferase</fullName>
    </alternativeName>
    <alternativeName>
        <fullName evidence="10">Acyl-phosphate--glycerol-3-phosphate acyltransferase</fullName>
    </alternativeName>
    <alternativeName>
        <fullName evidence="10">G3P acyltransferase</fullName>
        <shortName evidence="10">GPAT</shortName>
        <ecNumber evidence="10">2.3.1.275</ecNumber>
    </alternativeName>
    <alternativeName>
        <fullName evidence="10">Lysophosphatidic acid synthase</fullName>
        <shortName evidence="10">LPA synthase</shortName>
    </alternativeName>
</protein>
<keyword evidence="3 10" id="KW-0808">Transferase</keyword>
<evidence type="ECO:0000256" key="2">
    <source>
        <dbReference type="ARBA" id="ARBA00022516"/>
    </source>
</evidence>
<feature type="transmembrane region" description="Helical" evidence="10">
    <location>
        <begin position="47"/>
        <end position="70"/>
    </location>
</feature>
<feature type="transmembrane region" description="Helical" evidence="10">
    <location>
        <begin position="106"/>
        <end position="130"/>
    </location>
</feature>
<dbReference type="AlphaFoldDB" id="A0A8J4H7A5"/>
<comment type="caution">
    <text evidence="11">The sequence shown here is derived from an EMBL/GenBank/DDBJ whole genome shotgun (WGS) entry which is preliminary data.</text>
</comment>
<keyword evidence="5 10" id="KW-1133">Transmembrane helix</keyword>
<dbReference type="GO" id="GO:0005886">
    <property type="term" value="C:plasma membrane"/>
    <property type="evidence" value="ECO:0007669"/>
    <property type="project" value="UniProtKB-SubCell"/>
</dbReference>
<dbReference type="Proteomes" id="UP000677918">
    <property type="component" value="Unassembled WGS sequence"/>
</dbReference>
<evidence type="ECO:0000313" key="11">
    <source>
        <dbReference type="EMBL" id="GIQ71041.1"/>
    </source>
</evidence>
<dbReference type="InterPro" id="IPR003811">
    <property type="entry name" value="G3P_acylTferase_PlsY"/>
</dbReference>
<gene>
    <name evidence="11" type="primary">plsY2</name>
    <name evidence="10" type="synonym">plsY</name>
    <name evidence="11" type="ORF">XYCOK13_38650</name>
</gene>
<feature type="transmembrane region" description="Helical" evidence="10">
    <location>
        <begin position="161"/>
        <end position="177"/>
    </location>
</feature>
<dbReference type="PANTHER" id="PTHR30309:SF0">
    <property type="entry name" value="GLYCEROL-3-PHOSPHATE ACYLTRANSFERASE-RELATED"/>
    <property type="match status" value="1"/>
</dbReference>
<evidence type="ECO:0000256" key="4">
    <source>
        <dbReference type="ARBA" id="ARBA00022692"/>
    </source>
</evidence>
<evidence type="ECO:0000256" key="3">
    <source>
        <dbReference type="ARBA" id="ARBA00022679"/>
    </source>
</evidence>
<dbReference type="SMART" id="SM01207">
    <property type="entry name" value="G3P_acyltransf"/>
    <property type="match status" value="1"/>
</dbReference>
<comment type="subcellular location">
    <subcellularLocation>
        <location evidence="10">Cell membrane</location>
        <topology evidence="10">Multi-pass membrane protein</topology>
    </subcellularLocation>
</comment>
<dbReference type="NCBIfam" id="TIGR00023">
    <property type="entry name" value="glycerol-3-phosphate 1-O-acyltransferase PlsY"/>
    <property type="match status" value="1"/>
</dbReference>
<dbReference type="GO" id="GO:0043772">
    <property type="term" value="F:acyl-phosphate glycerol-3-phosphate acyltransferase activity"/>
    <property type="evidence" value="ECO:0007669"/>
    <property type="project" value="UniProtKB-UniRule"/>
</dbReference>
<evidence type="ECO:0000256" key="5">
    <source>
        <dbReference type="ARBA" id="ARBA00022989"/>
    </source>
</evidence>
<keyword evidence="7 10" id="KW-0472">Membrane</keyword>
<dbReference type="PANTHER" id="PTHR30309">
    <property type="entry name" value="INNER MEMBRANE PROTEIN YGIH"/>
    <property type="match status" value="1"/>
</dbReference>
<sequence length="198" mass="21135">MLAIVAIAASYLLGSITFSFVVAKWWKGIDIRKHGSGNAGATNTLRVLGKGAAITVLALDVGKGIAAVWLGRWLGDTPVIEVACGLAAIIGHNWPVFFGFRGGKGIATTIGVMATLHFVPALLAGIIAILSIVLTRYVSLGSLLFTCLTPLALWLLDYPTTYIWSALMIFAFALLRHRSNVTKLLRGEENKLGAKRGM</sequence>
<dbReference type="GO" id="GO:0008654">
    <property type="term" value="P:phospholipid biosynthetic process"/>
    <property type="evidence" value="ECO:0007669"/>
    <property type="project" value="UniProtKB-UniRule"/>
</dbReference>
<comment type="catalytic activity">
    <reaction evidence="10">
        <text>an acyl phosphate + sn-glycerol 3-phosphate = a 1-acyl-sn-glycero-3-phosphate + phosphate</text>
        <dbReference type="Rhea" id="RHEA:34075"/>
        <dbReference type="ChEBI" id="CHEBI:43474"/>
        <dbReference type="ChEBI" id="CHEBI:57597"/>
        <dbReference type="ChEBI" id="CHEBI:57970"/>
        <dbReference type="ChEBI" id="CHEBI:59918"/>
        <dbReference type="EC" id="2.3.1.275"/>
    </reaction>
</comment>
<dbReference type="HAMAP" id="MF_01043">
    <property type="entry name" value="PlsY"/>
    <property type="match status" value="1"/>
</dbReference>
<dbReference type="EMBL" id="BOVK01000068">
    <property type="protein sequence ID" value="GIQ71041.1"/>
    <property type="molecule type" value="Genomic_DNA"/>
</dbReference>
<comment type="pathway">
    <text evidence="10">Lipid metabolism; phospholipid metabolism.</text>
</comment>
<comment type="subunit">
    <text evidence="10">Probably interacts with PlsX.</text>
</comment>
<reference evidence="11" key="1">
    <citation type="submission" date="2021-04" db="EMBL/GenBank/DDBJ databases">
        <title>Draft genome sequence of Xylanibacillus composti strain K13.</title>
        <authorList>
            <person name="Uke A."/>
            <person name="Chhe C."/>
            <person name="Baramee S."/>
            <person name="Kosugi A."/>
        </authorList>
    </citation>
    <scope>NUCLEOTIDE SEQUENCE</scope>
    <source>
        <strain evidence="11">K13</strain>
    </source>
</reference>
<feature type="transmembrane region" description="Helical" evidence="10">
    <location>
        <begin position="82"/>
        <end position="100"/>
    </location>
</feature>
<keyword evidence="6 10" id="KW-0443">Lipid metabolism</keyword>
<comment type="function">
    <text evidence="10">Catalyzes the transfer of an acyl group from acyl-phosphate (acyl-PO(4)) to glycerol-3-phosphate (G3P) to form lysophosphatidic acid (LPA). This enzyme utilizes acyl-phosphate as fatty acyl donor, but not acyl-CoA or acyl-ACP.</text>
</comment>
<comment type="similarity">
    <text evidence="10">Belongs to the PlsY family.</text>
</comment>
<keyword evidence="12" id="KW-1185">Reference proteome</keyword>
<dbReference type="Pfam" id="PF02660">
    <property type="entry name" value="G3P_acyltransf"/>
    <property type="match status" value="1"/>
</dbReference>
<keyword evidence="8 10" id="KW-0594">Phospholipid biosynthesis</keyword>
<keyword evidence="1 10" id="KW-1003">Cell membrane</keyword>
<dbReference type="UniPathway" id="UPA00085"/>
<evidence type="ECO:0000256" key="9">
    <source>
        <dbReference type="ARBA" id="ARBA00023264"/>
    </source>
</evidence>
<proteinExistence type="inferred from homology"/>
<evidence type="ECO:0000256" key="8">
    <source>
        <dbReference type="ARBA" id="ARBA00023209"/>
    </source>
</evidence>
<name>A0A8J4H7A5_9BACL</name>